<organism evidence="9 10">
    <name type="scientific">Lentzea tibetensis</name>
    <dbReference type="NCBI Taxonomy" id="2591470"/>
    <lineage>
        <taxon>Bacteria</taxon>
        <taxon>Bacillati</taxon>
        <taxon>Actinomycetota</taxon>
        <taxon>Actinomycetes</taxon>
        <taxon>Pseudonocardiales</taxon>
        <taxon>Pseudonocardiaceae</taxon>
        <taxon>Lentzea</taxon>
    </lineage>
</organism>
<dbReference type="AlphaFoldDB" id="A0A563ES13"/>
<dbReference type="GO" id="GO:0005764">
    <property type="term" value="C:lysosome"/>
    <property type="evidence" value="ECO:0007669"/>
    <property type="project" value="TreeGrafter"/>
</dbReference>
<dbReference type="SUPFAM" id="SSF50370">
    <property type="entry name" value="Ricin B-like lectins"/>
    <property type="match status" value="1"/>
</dbReference>
<dbReference type="InterPro" id="IPR001286">
    <property type="entry name" value="Glyco_hydro_59"/>
</dbReference>
<evidence type="ECO:0000256" key="5">
    <source>
        <dbReference type="ARBA" id="ARBA00033098"/>
    </source>
</evidence>
<dbReference type="InterPro" id="IPR017853">
    <property type="entry name" value="GH"/>
</dbReference>
<dbReference type="PROSITE" id="PS50231">
    <property type="entry name" value="RICIN_B_LECTIN"/>
    <property type="match status" value="1"/>
</dbReference>
<evidence type="ECO:0000256" key="2">
    <source>
        <dbReference type="ARBA" id="ARBA00012657"/>
    </source>
</evidence>
<dbReference type="SUPFAM" id="SSF51445">
    <property type="entry name" value="(Trans)glycosidases"/>
    <property type="match status" value="1"/>
</dbReference>
<evidence type="ECO:0000256" key="7">
    <source>
        <dbReference type="SAM" id="SignalP"/>
    </source>
</evidence>
<feature type="region of interest" description="Disordered" evidence="6">
    <location>
        <begin position="749"/>
        <end position="776"/>
    </location>
</feature>
<keyword evidence="4" id="KW-0442">Lipid degradation</keyword>
<sequence>MNRLLVILILLLGSVVVTPAQAATTITVDGTQGGRTYDGVGAVSGGGGNSKLLLDYPEPQRGQILDYLFKPGYGAGVQLFKVEIGGDMNSTDGSEPSHMHTRNDENYQRGYEWWLMEQAKARNPSIKLAGLAWGAPGWIGNGEFWSQDMVDYIVKWLKGARDHHGLTIDYIGGWNENGWDRGWFVALKKALRDNDLPTLVVGADSTGWGVADDMVNDSAFHDAVDVLGTHYPCDGANGGGATAYSCHSTSTAQNIGKPLWAAENGSQDFHLGADRMARQIILGYVDAKMTAYINWPLIAALPPGLPWVTTGLAEAPQPWSGKFEIGKQAWTMAHFTQFTRLGWKFVDSASGLLDGNRANGSYISLQAANHSAHSTVIETTRASQPQTVTFNVRGGLPTGPMRVYATNLRSTNPADWFVRKADVSPGSALTLQPGHIYSVSTLTGQGKGTAASPGGGGFPLPHKDDFESYDLARPARYLADQHGSFEVVGCGGGRGGKCVRQMAPVKVIPWQDNSATPYALIGDNSLGDYTISSDVMFEQAASVSLLGRFGDRDYWEVGRINAYHVKVASNGAWSIARGSTSGAMTVLASGTRAALGTNSWHTVSASFQGSTITARVDDQVLGSATDGAYRSGPGGLQVGEWRNVQFDDLALTGGSAATAYKIVNRNSGKLLSTSGEEIVQSSDNGSAAQRWRQDGTALINVGSGKALDVPGFSTTPGTQLIQWTPNGGANQQWTISSAGGYSTLTNSHSGLPAEVSGSSTTDGAPVVQGNATGGRNQQWTLVPAND</sequence>
<dbReference type="SUPFAM" id="SSF49899">
    <property type="entry name" value="Concanavalin A-like lectins/glucanases"/>
    <property type="match status" value="1"/>
</dbReference>
<evidence type="ECO:0000313" key="10">
    <source>
        <dbReference type="Proteomes" id="UP000316639"/>
    </source>
</evidence>
<dbReference type="Pfam" id="PF21708">
    <property type="entry name" value="Glyco_hydro_59_C"/>
    <property type="match status" value="1"/>
</dbReference>
<dbReference type="RefSeq" id="WP_146353697.1">
    <property type="nucleotide sequence ID" value="NZ_VOBR01000012.1"/>
</dbReference>
<feature type="signal peptide" evidence="7">
    <location>
        <begin position="1"/>
        <end position="22"/>
    </location>
</feature>
<gene>
    <name evidence="9" type="ORF">FKR81_20415</name>
</gene>
<evidence type="ECO:0000256" key="1">
    <source>
        <dbReference type="ARBA" id="ARBA00005637"/>
    </source>
</evidence>
<evidence type="ECO:0000313" key="9">
    <source>
        <dbReference type="EMBL" id="TWP50535.1"/>
    </source>
</evidence>
<keyword evidence="4" id="KW-0443">Lipid metabolism</keyword>
<dbReference type="InterPro" id="IPR013320">
    <property type="entry name" value="ConA-like_dom_sf"/>
</dbReference>
<dbReference type="SMART" id="SM00458">
    <property type="entry name" value="RICIN"/>
    <property type="match status" value="1"/>
</dbReference>
<dbReference type="Proteomes" id="UP000316639">
    <property type="component" value="Unassembled WGS sequence"/>
</dbReference>
<protein>
    <recommendedName>
        <fullName evidence="2">galactosylceramidase</fullName>
        <ecNumber evidence="2">3.2.1.46</ecNumber>
    </recommendedName>
    <alternativeName>
        <fullName evidence="5">Galactosylceramidase</fullName>
    </alternativeName>
</protein>
<accession>A0A563ES13</accession>
<dbReference type="EMBL" id="VOBR01000012">
    <property type="protein sequence ID" value="TWP50535.1"/>
    <property type="molecule type" value="Genomic_DNA"/>
</dbReference>
<dbReference type="InterPro" id="IPR049161">
    <property type="entry name" value="GH59_cat"/>
</dbReference>
<evidence type="ECO:0000256" key="4">
    <source>
        <dbReference type="ARBA" id="ARBA00022963"/>
    </source>
</evidence>
<comment type="similarity">
    <text evidence="1">Belongs to the glycosyl hydrolase 59 family.</text>
</comment>
<keyword evidence="10" id="KW-1185">Reference proteome</keyword>
<dbReference type="PANTHER" id="PTHR15172:SF1">
    <property type="entry name" value="GALACTOCEREBROSIDASE"/>
    <property type="match status" value="1"/>
</dbReference>
<dbReference type="PRINTS" id="PR00850">
    <property type="entry name" value="GLHYDRLASE59"/>
</dbReference>
<dbReference type="EC" id="3.2.1.46" evidence="2"/>
<dbReference type="GO" id="GO:0004336">
    <property type="term" value="F:galactosylceramidase activity"/>
    <property type="evidence" value="ECO:0007669"/>
    <property type="project" value="UniProtKB-EC"/>
</dbReference>
<proteinExistence type="inferred from homology"/>
<dbReference type="GO" id="GO:0016020">
    <property type="term" value="C:membrane"/>
    <property type="evidence" value="ECO:0007669"/>
    <property type="project" value="GOC"/>
</dbReference>
<keyword evidence="7" id="KW-0732">Signal</keyword>
<dbReference type="InterPro" id="IPR000772">
    <property type="entry name" value="Ricin_B_lectin"/>
</dbReference>
<dbReference type="GO" id="GO:0006683">
    <property type="term" value="P:galactosylceramide catabolic process"/>
    <property type="evidence" value="ECO:0007669"/>
    <property type="project" value="InterPro"/>
</dbReference>
<dbReference type="Gene3D" id="2.80.10.50">
    <property type="match status" value="1"/>
</dbReference>
<dbReference type="PANTHER" id="PTHR15172">
    <property type="entry name" value="GALACTOCEREBROSIDASE"/>
    <property type="match status" value="1"/>
</dbReference>
<dbReference type="Gene3D" id="3.20.20.70">
    <property type="entry name" value="Aldolase class I"/>
    <property type="match status" value="1"/>
</dbReference>
<dbReference type="InterPro" id="IPR049162">
    <property type="entry name" value="GH59_C"/>
</dbReference>
<comment type="caution">
    <text evidence="9">The sequence shown here is derived from an EMBL/GenBank/DDBJ whole genome shotgun (WGS) entry which is preliminary data.</text>
</comment>
<dbReference type="OrthoDB" id="9806701at2"/>
<dbReference type="Gene3D" id="3.20.20.80">
    <property type="entry name" value="Glycosidases"/>
    <property type="match status" value="1"/>
</dbReference>
<dbReference type="Pfam" id="PF02057">
    <property type="entry name" value="Glyco_hydro_59"/>
    <property type="match status" value="1"/>
</dbReference>
<evidence type="ECO:0000256" key="6">
    <source>
        <dbReference type="SAM" id="MobiDB-lite"/>
    </source>
</evidence>
<evidence type="ECO:0000256" key="3">
    <source>
        <dbReference type="ARBA" id="ARBA00022919"/>
    </source>
</evidence>
<dbReference type="Pfam" id="PF14200">
    <property type="entry name" value="RicinB_lectin_2"/>
    <property type="match status" value="1"/>
</dbReference>
<dbReference type="InterPro" id="IPR035992">
    <property type="entry name" value="Ricin_B-like_lectins"/>
</dbReference>
<feature type="domain" description="Ricin B lectin" evidence="8">
    <location>
        <begin position="657"/>
        <end position="782"/>
    </location>
</feature>
<evidence type="ECO:0000259" key="8">
    <source>
        <dbReference type="SMART" id="SM00458"/>
    </source>
</evidence>
<dbReference type="InterPro" id="IPR013785">
    <property type="entry name" value="Aldolase_TIM"/>
</dbReference>
<reference evidence="9 10" key="1">
    <citation type="submission" date="2019-07" db="EMBL/GenBank/DDBJ databases">
        <title>Lentzea xizangensis sp. nov., isolated from Qinghai-Tibetan Plateau Soils.</title>
        <authorList>
            <person name="Huang J."/>
        </authorList>
    </citation>
    <scope>NUCLEOTIDE SEQUENCE [LARGE SCALE GENOMIC DNA]</scope>
    <source>
        <strain evidence="9 10">FXJ1.1311</strain>
    </source>
</reference>
<keyword evidence="3" id="KW-0746">Sphingolipid metabolism</keyword>
<name>A0A563ES13_9PSEU</name>
<dbReference type="Gene3D" id="2.60.120.560">
    <property type="entry name" value="Exo-inulinase, domain 1"/>
    <property type="match status" value="1"/>
</dbReference>
<feature type="chain" id="PRO_5022052673" description="galactosylceramidase" evidence="7">
    <location>
        <begin position="23"/>
        <end position="786"/>
    </location>
</feature>